<reference evidence="11" key="2">
    <citation type="submission" date="2025-08" db="UniProtKB">
        <authorList>
            <consortium name="RefSeq"/>
        </authorList>
    </citation>
    <scope>IDENTIFICATION</scope>
    <source>
        <tissue evidence="11">Leaves</tissue>
    </source>
</reference>
<evidence type="ECO:0000256" key="4">
    <source>
        <dbReference type="ARBA" id="ARBA00022989"/>
    </source>
</evidence>
<evidence type="ECO:0000256" key="7">
    <source>
        <dbReference type="PIRSR" id="PIRSR602401-1"/>
    </source>
</evidence>
<dbReference type="GO" id="GO:0020037">
    <property type="term" value="F:heme binding"/>
    <property type="evidence" value="ECO:0007669"/>
    <property type="project" value="InterPro"/>
</dbReference>
<proteinExistence type="inferred from homology"/>
<keyword evidence="10" id="KW-1185">Reference proteome</keyword>
<evidence type="ECO:0000256" key="5">
    <source>
        <dbReference type="ARBA" id="ARBA00023002"/>
    </source>
</evidence>
<gene>
    <name evidence="11" type="primary">LOC113741121</name>
</gene>
<dbReference type="PROSITE" id="PS00086">
    <property type="entry name" value="CYTOCHROME_P450"/>
    <property type="match status" value="1"/>
</dbReference>
<evidence type="ECO:0000313" key="11">
    <source>
        <dbReference type="RefSeq" id="XP_027124402.2"/>
    </source>
</evidence>
<evidence type="ECO:0000256" key="6">
    <source>
        <dbReference type="ARBA" id="ARBA00023004"/>
    </source>
</evidence>
<dbReference type="Gene3D" id="1.10.630.10">
    <property type="entry name" value="Cytochrome P450"/>
    <property type="match status" value="1"/>
</dbReference>
<dbReference type="PANTHER" id="PTHR24286">
    <property type="entry name" value="CYTOCHROME P450 26"/>
    <property type="match status" value="1"/>
</dbReference>
<accession>A0A6P6XEE3</accession>
<keyword evidence="5 8" id="KW-0560">Oxidoreductase</keyword>
<dbReference type="PRINTS" id="PR00463">
    <property type="entry name" value="EP450I"/>
</dbReference>
<comment type="subcellular location">
    <subcellularLocation>
        <location evidence="1">Membrane</location>
        <topology evidence="1">Single-pass membrane protein</topology>
    </subcellularLocation>
</comment>
<dbReference type="InterPro" id="IPR002401">
    <property type="entry name" value="Cyt_P450_E_grp-I"/>
</dbReference>
<evidence type="ECO:0000256" key="8">
    <source>
        <dbReference type="RuleBase" id="RU000461"/>
    </source>
</evidence>
<dbReference type="GeneID" id="113741121"/>
<dbReference type="InterPro" id="IPR017972">
    <property type="entry name" value="Cyt_P450_CS"/>
</dbReference>
<reference evidence="10" key="1">
    <citation type="journal article" date="2025" name="Foods">
        <title>Unveiling the Microbial Signatures of Arabica Coffee Cherries: Insights into Ripeness Specific Diversity, Functional Traits, and Implications for Quality and Safety.</title>
        <authorList>
            <consortium name="RefSeq"/>
            <person name="Tenea G.N."/>
            <person name="Cifuentes V."/>
            <person name="Reyes P."/>
            <person name="Cevallos-Vallejos M."/>
        </authorList>
    </citation>
    <scope>NUCLEOTIDE SEQUENCE [LARGE SCALE GENOMIC DNA]</scope>
</reference>
<dbReference type="GO" id="GO:0016020">
    <property type="term" value="C:membrane"/>
    <property type="evidence" value="ECO:0007669"/>
    <property type="project" value="UniProtKB-SubCell"/>
</dbReference>
<dbReference type="GO" id="GO:0004497">
    <property type="term" value="F:monooxygenase activity"/>
    <property type="evidence" value="ECO:0007669"/>
    <property type="project" value="UniProtKB-KW"/>
</dbReference>
<dbReference type="GO" id="GO:0016132">
    <property type="term" value="P:brassinosteroid biosynthetic process"/>
    <property type="evidence" value="ECO:0007669"/>
    <property type="project" value="TreeGrafter"/>
</dbReference>
<evidence type="ECO:0000256" key="3">
    <source>
        <dbReference type="ARBA" id="ARBA00022723"/>
    </source>
</evidence>
<protein>
    <submittedName>
        <fullName evidence="11">Ent-kaurenoic acid oxidase 1-like</fullName>
    </submittedName>
</protein>
<keyword evidence="3 7" id="KW-0479">Metal-binding</keyword>
<keyword evidence="8" id="KW-0503">Monooxygenase</keyword>
<dbReference type="Proteomes" id="UP001652660">
    <property type="component" value="Chromosome 4e"/>
</dbReference>
<keyword evidence="2 9" id="KW-0812">Transmembrane</keyword>
<feature type="transmembrane region" description="Helical" evidence="9">
    <location>
        <begin position="7"/>
        <end position="26"/>
    </location>
</feature>
<dbReference type="OrthoDB" id="2789670at2759"/>
<dbReference type="GO" id="GO:0016125">
    <property type="term" value="P:sterol metabolic process"/>
    <property type="evidence" value="ECO:0007669"/>
    <property type="project" value="TreeGrafter"/>
</dbReference>
<evidence type="ECO:0000256" key="1">
    <source>
        <dbReference type="ARBA" id="ARBA00004167"/>
    </source>
</evidence>
<evidence type="ECO:0000256" key="2">
    <source>
        <dbReference type="ARBA" id="ARBA00022692"/>
    </source>
</evidence>
<dbReference type="AlphaFoldDB" id="A0A6P6XEE3"/>
<keyword evidence="4 9" id="KW-1133">Transmembrane helix</keyword>
<dbReference type="PRINTS" id="PR00385">
    <property type="entry name" value="P450"/>
</dbReference>
<sequence length="502" mass="57601">MEITLGMWIANVVGIITLLGWGLWWWNYFRFALPVTFWRFGGRTTVKLPPGHMGIPFFGEMLHFLWYFKVILRPDDFINNKRDKYGDGEGLYKSHLFGSPSIIASSPSANKFNLQSDANFGMGWPATQIIGNNSLLFLQGSSHARIRGLVVKAINQPNALRKIAIMVQPRIVAALQLWSEKGRIVALQEAKKVTFENIGKYFSGFEPGPHLDTLDQLFAGMIKGVRSQPIKIPGTAYHHALQYRKKVMTILTKEINKRKFEGNAARAKFDLLDQLLNLKDADGHQLQDEEVLDNIVGLIIAGYESTSLSIMWILYYLAKYPNVLKKLREEHINVDTNGDFITRDDILKLQYTNKVVEETIRLANVSAFVFRTAKRDVEYKGYKIPKGWKVICWLRYIHIDPKNFEDPLCFNPDRWNEQPKPGTFLVFGGGSKICPGNMLARMQVAIFIHHLVVGYRWELVNADAEMSYLPHPRPIDGVEINISKRRPLFYFVLHDLVWSFQP</sequence>
<feature type="binding site" description="axial binding residue" evidence="7">
    <location>
        <position position="434"/>
    </location>
    <ligand>
        <name>heme</name>
        <dbReference type="ChEBI" id="CHEBI:30413"/>
    </ligand>
    <ligandPart>
        <name>Fe</name>
        <dbReference type="ChEBI" id="CHEBI:18248"/>
    </ligandPart>
</feature>
<evidence type="ECO:0000313" key="10">
    <source>
        <dbReference type="Proteomes" id="UP001652660"/>
    </source>
</evidence>
<organism evidence="10 11">
    <name type="scientific">Coffea arabica</name>
    <name type="common">Arabian coffee</name>
    <dbReference type="NCBI Taxonomy" id="13443"/>
    <lineage>
        <taxon>Eukaryota</taxon>
        <taxon>Viridiplantae</taxon>
        <taxon>Streptophyta</taxon>
        <taxon>Embryophyta</taxon>
        <taxon>Tracheophyta</taxon>
        <taxon>Spermatophyta</taxon>
        <taxon>Magnoliopsida</taxon>
        <taxon>eudicotyledons</taxon>
        <taxon>Gunneridae</taxon>
        <taxon>Pentapetalae</taxon>
        <taxon>asterids</taxon>
        <taxon>lamiids</taxon>
        <taxon>Gentianales</taxon>
        <taxon>Rubiaceae</taxon>
        <taxon>Ixoroideae</taxon>
        <taxon>Gardenieae complex</taxon>
        <taxon>Bertiereae - Coffeeae clade</taxon>
        <taxon>Coffeeae</taxon>
        <taxon>Coffea</taxon>
    </lineage>
</organism>
<dbReference type="PANTHER" id="PTHR24286:SF12">
    <property type="entry name" value="CYTOCHROME P450 FAMILY PROTEIN, EXPRESSED"/>
    <property type="match status" value="1"/>
</dbReference>
<comment type="cofactor">
    <cofactor evidence="7">
        <name>heme</name>
        <dbReference type="ChEBI" id="CHEBI:30413"/>
    </cofactor>
</comment>
<dbReference type="RefSeq" id="XP_027124402.2">
    <property type="nucleotide sequence ID" value="XM_027268601.2"/>
</dbReference>
<name>A0A6P6XEE3_COFAR</name>
<dbReference type="GO" id="GO:0010268">
    <property type="term" value="P:brassinosteroid homeostasis"/>
    <property type="evidence" value="ECO:0007669"/>
    <property type="project" value="TreeGrafter"/>
</dbReference>
<dbReference type="SUPFAM" id="SSF48264">
    <property type="entry name" value="Cytochrome P450"/>
    <property type="match status" value="1"/>
</dbReference>
<dbReference type="GO" id="GO:0016705">
    <property type="term" value="F:oxidoreductase activity, acting on paired donors, with incorporation or reduction of molecular oxygen"/>
    <property type="evidence" value="ECO:0007669"/>
    <property type="project" value="InterPro"/>
</dbReference>
<dbReference type="Pfam" id="PF00067">
    <property type="entry name" value="p450"/>
    <property type="match status" value="1"/>
</dbReference>
<keyword evidence="9" id="KW-0472">Membrane</keyword>
<comment type="similarity">
    <text evidence="8">Belongs to the cytochrome P450 family.</text>
</comment>
<dbReference type="InterPro" id="IPR036396">
    <property type="entry name" value="Cyt_P450_sf"/>
</dbReference>
<dbReference type="InterPro" id="IPR001128">
    <property type="entry name" value="Cyt_P450"/>
</dbReference>
<keyword evidence="7 8" id="KW-0349">Heme</keyword>
<keyword evidence="6 7" id="KW-0408">Iron</keyword>
<dbReference type="GO" id="GO:0005506">
    <property type="term" value="F:iron ion binding"/>
    <property type="evidence" value="ECO:0007669"/>
    <property type="project" value="InterPro"/>
</dbReference>
<evidence type="ECO:0000256" key="9">
    <source>
        <dbReference type="SAM" id="Phobius"/>
    </source>
</evidence>